<evidence type="ECO:0008006" key="3">
    <source>
        <dbReference type="Google" id="ProtNLM"/>
    </source>
</evidence>
<dbReference type="PANTHER" id="PTHR37822">
    <property type="entry name" value="SPORE PHOTOPRODUCT LYASE-RELATED"/>
    <property type="match status" value="1"/>
</dbReference>
<dbReference type="Pfam" id="PF20903">
    <property type="entry name" value="SPL"/>
    <property type="match status" value="1"/>
</dbReference>
<gene>
    <name evidence="1" type="ORF">CPG37_03350</name>
</gene>
<dbReference type="RefSeq" id="WP_099333793.1">
    <property type="nucleotide sequence ID" value="NZ_CP042812.1"/>
</dbReference>
<evidence type="ECO:0000313" key="2">
    <source>
        <dbReference type="Proteomes" id="UP000221384"/>
    </source>
</evidence>
<dbReference type="Proteomes" id="UP000221384">
    <property type="component" value="Unassembled WGS sequence"/>
</dbReference>
<keyword evidence="2" id="KW-1185">Reference proteome</keyword>
<accession>A0ABX4LSC5</accession>
<sequence>MEKSIMSYVEKFNTNIEKTNYKNLDDKTKEFIKNIALKYQFSFQELKQLIDFSIDFKMWHEAEIYKIFKDEYANKKQAFNHIRKTWEDLRSKANSYEKFSKDLYKDDIRKFSFTKFESNKAALGSCPVASANTRCCNLLTLDAVQSCGFDCSYCSIQSFYNQDKIGFDKNFKENLANLKLDPNETYHIGTGQSSDSLMWGNKEGILDALFDFARKNPNVILEFKTKSNNIKYFLENDVPANIICTWSLNTPTIIENEEHLAASLEKRINAAKKVSQKGVLVGFHFHPIVHYDNYLKEYEEVYKTLIETFDSKKVALVSFGTLTFIKPVINKIRSRNFKSKILQMPMSEANGKQSYPLEVKREMFKHAYDSFKPWHKDVYFYLCMEDETLWKDVFGYEYSSNNQMEDFMKMSYMNKIKQNSPSHKFKLNNKSLGF</sequence>
<dbReference type="Gene3D" id="3.80.30.30">
    <property type="match status" value="1"/>
</dbReference>
<name>A0ABX4LSC5_9BACT</name>
<proteinExistence type="predicted"/>
<dbReference type="EMBL" id="NWVW01000003">
    <property type="protein sequence ID" value="PHO10495.1"/>
    <property type="molecule type" value="Genomic_DNA"/>
</dbReference>
<reference evidence="1 2" key="1">
    <citation type="submission" date="2017-09" db="EMBL/GenBank/DDBJ databases">
        <authorList>
            <person name="Perez-Cataluna A."/>
            <person name="Figueras M.J."/>
            <person name="Salas-Masso N."/>
        </authorList>
    </citation>
    <scope>NUCLEOTIDE SEQUENCE [LARGE SCALE GENOMIC DNA]</scope>
    <source>
        <strain evidence="1 2">F138-33</strain>
    </source>
</reference>
<organism evidence="1 2">
    <name type="scientific">Malaciobacter canalis</name>
    <dbReference type="NCBI Taxonomy" id="1912871"/>
    <lineage>
        <taxon>Bacteria</taxon>
        <taxon>Pseudomonadati</taxon>
        <taxon>Campylobacterota</taxon>
        <taxon>Epsilonproteobacteria</taxon>
        <taxon>Campylobacterales</taxon>
        <taxon>Arcobacteraceae</taxon>
        <taxon>Malaciobacter</taxon>
    </lineage>
</organism>
<dbReference type="PANTHER" id="PTHR37822:SF2">
    <property type="entry name" value="SPORE PHOTOPRODUCT LYASE"/>
    <property type="match status" value="1"/>
</dbReference>
<protein>
    <recommendedName>
        <fullName evidence="3">DNA photolyase</fullName>
    </recommendedName>
</protein>
<comment type="caution">
    <text evidence="1">The sequence shown here is derived from an EMBL/GenBank/DDBJ whole genome shotgun (WGS) entry which is preliminary data.</text>
</comment>
<evidence type="ECO:0000313" key="1">
    <source>
        <dbReference type="EMBL" id="PHO10495.1"/>
    </source>
</evidence>
<dbReference type="InterPro" id="IPR049539">
    <property type="entry name" value="SPL"/>
</dbReference>